<feature type="compositionally biased region" description="Polar residues" evidence="1">
    <location>
        <begin position="437"/>
        <end position="448"/>
    </location>
</feature>
<dbReference type="AlphaFoldDB" id="A0A4U6XG96"/>
<dbReference type="EMBL" id="PJEX01000117">
    <property type="protein sequence ID" value="TKW54908.1"/>
    <property type="molecule type" value="Genomic_DNA"/>
</dbReference>
<organism evidence="3 4">
    <name type="scientific">Colletotrichum tanaceti</name>
    <dbReference type="NCBI Taxonomy" id="1306861"/>
    <lineage>
        <taxon>Eukaryota</taxon>
        <taxon>Fungi</taxon>
        <taxon>Dikarya</taxon>
        <taxon>Ascomycota</taxon>
        <taxon>Pezizomycotina</taxon>
        <taxon>Sordariomycetes</taxon>
        <taxon>Hypocreomycetidae</taxon>
        <taxon>Glomerellales</taxon>
        <taxon>Glomerellaceae</taxon>
        <taxon>Colletotrichum</taxon>
        <taxon>Colletotrichum destructivum species complex</taxon>
    </lineage>
</organism>
<feature type="transmembrane region" description="Helical" evidence="2">
    <location>
        <begin position="117"/>
        <end position="140"/>
    </location>
</feature>
<feature type="transmembrane region" description="Helical" evidence="2">
    <location>
        <begin position="324"/>
        <end position="343"/>
    </location>
</feature>
<feature type="compositionally biased region" description="Basic and acidic residues" evidence="1">
    <location>
        <begin position="544"/>
        <end position="555"/>
    </location>
</feature>
<feature type="compositionally biased region" description="Basic and acidic residues" evidence="1">
    <location>
        <begin position="409"/>
        <end position="418"/>
    </location>
</feature>
<feature type="region of interest" description="Disordered" evidence="1">
    <location>
        <begin position="400"/>
        <end position="449"/>
    </location>
</feature>
<keyword evidence="2" id="KW-0812">Transmembrane</keyword>
<keyword evidence="2" id="KW-0472">Membrane</keyword>
<evidence type="ECO:0000313" key="4">
    <source>
        <dbReference type="Proteomes" id="UP000310108"/>
    </source>
</evidence>
<accession>A0A4U6XG96</accession>
<gene>
    <name evidence="3" type="ORF">CTA1_482</name>
</gene>
<reference evidence="3 4" key="1">
    <citation type="journal article" date="2019" name="PLoS ONE">
        <title>Comparative genome analysis indicates high evolutionary potential of pathogenicity genes in Colletotrichum tanaceti.</title>
        <authorList>
            <person name="Lelwala R.V."/>
            <person name="Korhonen P.K."/>
            <person name="Young N.D."/>
            <person name="Scott J.B."/>
            <person name="Ades P.A."/>
            <person name="Gasser R.B."/>
            <person name="Taylor P.W.J."/>
        </authorList>
    </citation>
    <scope>NUCLEOTIDE SEQUENCE [LARGE SCALE GENOMIC DNA]</scope>
    <source>
        <strain evidence="3">BRIP57314</strain>
    </source>
</reference>
<evidence type="ECO:0000256" key="1">
    <source>
        <dbReference type="SAM" id="MobiDB-lite"/>
    </source>
</evidence>
<dbReference type="Proteomes" id="UP000310108">
    <property type="component" value="Unassembled WGS sequence"/>
</dbReference>
<sequence>MLRLCNRVPRSFDVYQEHGDPFDQWKKAGVVRLRRETDNRTRLMAPLALTSLLHAVASREASTASQPSSCAVSSGPCIEVICSWPLSGQYGLGQRVLYYALVATCVLARKAEWIRNVGLAAALILPAVAAVHGIVLAALHVDGAIDLDIYGALQYCSIGILAGPVTVKLSRTYLKERGRNIIFLWTGLILAGLLSLAVEFYRAKTTPCFFDNAGDPISQNPGRFPYSKAMCGLRCSQEDGPSSLLRTKAASEIFVVPVPTKLPLGNSMFLAAAECVPAILSLVSMWVKITNPDVENGRENEPIPGANGATFGNMRSVNASIRGFLNAVEIPVFAGAVVAILIIGEINFSSPQMDYHTEPMGSIGQWGTILATGMAAFGSLYIYLAGMFIANQDDASQEEARRLAHLTQKRSDEPHVEMNDYPTSPEDRGDPLARATSDGTESDQNQGYRRTISEALIKVDRFFGNKVQPSLQPENFGNGVWPQIPGESGRNSRVTVAIDQFSMHNFRLSMSRESHDSYSGSEGGSVTPTAGSPTSREGSVARASRQEQKGRRHTEPSGYRPFVPNESMASSPTEPPRVQRKMRSATLEVPTLRRS</sequence>
<comment type="caution">
    <text evidence="3">The sequence shown here is derived from an EMBL/GenBank/DDBJ whole genome shotgun (WGS) entry which is preliminary data.</text>
</comment>
<feature type="region of interest" description="Disordered" evidence="1">
    <location>
        <begin position="512"/>
        <end position="595"/>
    </location>
</feature>
<name>A0A4U6XG96_9PEZI</name>
<keyword evidence="2" id="KW-1133">Transmembrane helix</keyword>
<protein>
    <submittedName>
        <fullName evidence="3">Uncharacterized protein</fullName>
    </submittedName>
</protein>
<evidence type="ECO:0000313" key="3">
    <source>
        <dbReference type="EMBL" id="TKW54908.1"/>
    </source>
</evidence>
<feature type="transmembrane region" description="Helical" evidence="2">
    <location>
        <begin position="363"/>
        <end position="384"/>
    </location>
</feature>
<feature type="compositionally biased region" description="Polar residues" evidence="1">
    <location>
        <begin position="517"/>
        <end position="537"/>
    </location>
</feature>
<feature type="transmembrane region" description="Helical" evidence="2">
    <location>
        <begin position="152"/>
        <end position="169"/>
    </location>
</feature>
<evidence type="ECO:0000256" key="2">
    <source>
        <dbReference type="SAM" id="Phobius"/>
    </source>
</evidence>
<feature type="transmembrane region" description="Helical" evidence="2">
    <location>
        <begin position="268"/>
        <end position="287"/>
    </location>
</feature>
<dbReference type="STRING" id="1306861.A0A4U6XG96"/>
<dbReference type="OrthoDB" id="3021074at2759"/>
<feature type="transmembrane region" description="Helical" evidence="2">
    <location>
        <begin position="181"/>
        <end position="201"/>
    </location>
</feature>
<proteinExistence type="predicted"/>
<keyword evidence="4" id="KW-1185">Reference proteome</keyword>